<keyword evidence="14" id="KW-0503">Monooxygenase</keyword>
<dbReference type="FunFam" id="1.10.630.10:FF:000022">
    <property type="entry name" value="Taxadiene 5-alpha hydroxylase"/>
    <property type="match status" value="1"/>
</dbReference>
<evidence type="ECO:0000256" key="2">
    <source>
        <dbReference type="ARBA" id="ARBA00004606"/>
    </source>
</evidence>
<dbReference type="GO" id="GO:0005506">
    <property type="term" value="F:iron ion binding"/>
    <property type="evidence" value="ECO:0007669"/>
    <property type="project" value="InterPro"/>
</dbReference>
<dbReference type="EMBL" id="GISG01198302">
    <property type="protein sequence ID" value="MBA4657875.1"/>
    <property type="molecule type" value="Transcribed_RNA"/>
</dbReference>
<evidence type="ECO:0000256" key="9">
    <source>
        <dbReference type="ARBA" id="ARBA00023004"/>
    </source>
</evidence>
<evidence type="ECO:0000256" key="11">
    <source>
        <dbReference type="ARBA" id="ARBA00066327"/>
    </source>
</evidence>
<dbReference type="AlphaFoldDB" id="A0A7C9A5W5"/>
<feature type="binding site" description="axial binding residue" evidence="13">
    <location>
        <position position="431"/>
    </location>
    <ligand>
        <name>heme</name>
        <dbReference type="ChEBI" id="CHEBI:30413"/>
    </ligand>
    <ligandPart>
        <name>Fe</name>
        <dbReference type="ChEBI" id="CHEBI:18248"/>
    </ligandPart>
</feature>
<evidence type="ECO:0000256" key="6">
    <source>
        <dbReference type="ARBA" id="ARBA00022968"/>
    </source>
</evidence>
<comment type="cofactor">
    <cofactor evidence="1 13">
        <name>heme</name>
        <dbReference type="ChEBI" id="CHEBI:30413"/>
    </cofactor>
</comment>
<keyword evidence="13 14" id="KW-0349">Heme</keyword>
<evidence type="ECO:0000256" key="10">
    <source>
        <dbReference type="ARBA" id="ARBA00023180"/>
    </source>
</evidence>
<sequence>MVGLSVHVLFDCESMAPVLLFVLTIASILLILTLISQIFKTQNSNLPPGKTGWPVLGETLAFTSSPEKFVHDRMNMHSSDIFKTCIAGERMAVLCGPSANKFIFSNETKLFNPWWPRSVSQALLFAKNAGKISSFLEEDHSFLKLDSMQNYVPIMDSMAKDHVDTKWSNFDEVKVHPLAKEFTFALACRIFINCGNPNRVRDLMVPFFAVAEGIMSAPVNFPGTPFRGAVKGGKIIKQRLLEIINERKMEIAEKGIVNLGFQDLLSMLLVSSLEDGKFFSPEEIANKIIGYLIASFYTTSTAITFVLNHLAEYPHVYDKVLEEQVEIAKSKEAGEMLKWADVQKMKYTWNAVCESMRLEPPAQGAFKEVLTDFNFAGFNIPKGWKVLWTVHSTNKNPNYFADPEKFDPSRFEGTGPRPFAFVPFGGGPRMCAGKEYARIEILVFVRNVVTRFRMKKANPNEKIMHNPEPFPTEGLRICLQSHGKC</sequence>
<dbReference type="GO" id="GO:0020037">
    <property type="term" value="F:heme binding"/>
    <property type="evidence" value="ECO:0007669"/>
    <property type="project" value="InterPro"/>
</dbReference>
<reference evidence="16" key="1">
    <citation type="journal article" date="2013" name="J. Plant Res.">
        <title>Effect of fungi and light on seed germination of three Opuntia species from semiarid lands of central Mexico.</title>
        <authorList>
            <person name="Delgado-Sanchez P."/>
            <person name="Jimenez-Bremont J.F."/>
            <person name="Guerrero-Gonzalez Mde L."/>
            <person name="Flores J."/>
        </authorList>
    </citation>
    <scope>NUCLEOTIDE SEQUENCE</scope>
    <source>
        <tissue evidence="16">Cladode</tissue>
    </source>
</reference>
<comment type="subcellular location">
    <subcellularLocation>
        <location evidence="2">Membrane</location>
        <topology evidence="2">Single-pass type II membrane protein</topology>
    </subcellularLocation>
</comment>
<dbReference type="GO" id="GO:0102373">
    <property type="term" value="F:beta-amyrin 28-monooxygenase activity"/>
    <property type="evidence" value="ECO:0007669"/>
    <property type="project" value="UniProtKB-EC"/>
</dbReference>
<evidence type="ECO:0000256" key="7">
    <source>
        <dbReference type="ARBA" id="ARBA00022989"/>
    </source>
</evidence>
<dbReference type="Gene3D" id="1.10.630.10">
    <property type="entry name" value="Cytochrome P450"/>
    <property type="match status" value="1"/>
</dbReference>
<dbReference type="InterPro" id="IPR036396">
    <property type="entry name" value="Cyt_P450_sf"/>
</dbReference>
<dbReference type="SUPFAM" id="SSF48264">
    <property type="entry name" value="Cytochrome P450"/>
    <property type="match status" value="1"/>
</dbReference>
<name>A0A7C9A5W5_OPUST</name>
<dbReference type="PANTHER" id="PTHR24286:SF53">
    <property type="entry name" value="BETA-AMYRIN 28-OXIDASE-LIKE"/>
    <property type="match status" value="1"/>
</dbReference>
<evidence type="ECO:0000256" key="3">
    <source>
        <dbReference type="ARBA" id="ARBA00010617"/>
    </source>
</evidence>
<dbReference type="GO" id="GO:0016104">
    <property type="term" value="P:triterpenoid biosynthetic process"/>
    <property type="evidence" value="ECO:0007669"/>
    <property type="project" value="UniProtKB-ARBA"/>
</dbReference>
<keyword evidence="4 15" id="KW-0812">Transmembrane</keyword>
<dbReference type="Pfam" id="PF00067">
    <property type="entry name" value="p450"/>
    <property type="match status" value="1"/>
</dbReference>
<dbReference type="GO" id="GO:0016125">
    <property type="term" value="P:sterol metabolic process"/>
    <property type="evidence" value="ECO:0007669"/>
    <property type="project" value="TreeGrafter"/>
</dbReference>
<dbReference type="PRINTS" id="PR00385">
    <property type="entry name" value="P450"/>
</dbReference>
<comment type="catalytic activity">
    <reaction evidence="12">
        <text>beta-amyrin + 3 reduced [NADPH--hemoprotein reductase] + 3 O2 = oleanolate + 3 oxidized [NADPH--hemoprotein reductase] + 4 H2O + 4 H(+)</text>
        <dbReference type="Rhea" id="RHEA:43068"/>
        <dbReference type="Rhea" id="RHEA-COMP:11964"/>
        <dbReference type="Rhea" id="RHEA-COMP:11965"/>
        <dbReference type="ChEBI" id="CHEBI:10352"/>
        <dbReference type="ChEBI" id="CHEBI:15377"/>
        <dbReference type="ChEBI" id="CHEBI:15378"/>
        <dbReference type="ChEBI" id="CHEBI:15379"/>
        <dbReference type="ChEBI" id="CHEBI:57618"/>
        <dbReference type="ChEBI" id="CHEBI:58210"/>
        <dbReference type="ChEBI" id="CHEBI:82828"/>
        <dbReference type="EC" id="1.14.14.126"/>
    </reaction>
    <physiologicalReaction direction="left-to-right" evidence="12">
        <dbReference type="Rhea" id="RHEA:43069"/>
    </physiologicalReaction>
</comment>
<dbReference type="GO" id="GO:0016020">
    <property type="term" value="C:membrane"/>
    <property type="evidence" value="ECO:0007669"/>
    <property type="project" value="UniProtKB-SubCell"/>
</dbReference>
<evidence type="ECO:0000256" key="15">
    <source>
        <dbReference type="SAM" id="Phobius"/>
    </source>
</evidence>
<dbReference type="GO" id="GO:0016135">
    <property type="term" value="P:saponin biosynthetic process"/>
    <property type="evidence" value="ECO:0007669"/>
    <property type="project" value="UniProtKB-ARBA"/>
</dbReference>
<dbReference type="CDD" id="cd11043">
    <property type="entry name" value="CYP90-like"/>
    <property type="match status" value="1"/>
</dbReference>
<accession>A0A7C9A5W5</accession>
<protein>
    <recommendedName>
        <fullName evidence="11">beta-amyrin 28-monooxygenase</fullName>
        <ecNumber evidence="11">1.14.14.126</ecNumber>
    </recommendedName>
</protein>
<evidence type="ECO:0000256" key="8">
    <source>
        <dbReference type="ARBA" id="ARBA00023002"/>
    </source>
</evidence>
<evidence type="ECO:0000256" key="13">
    <source>
        <dbReference type="PIRSR" id="PIRSR602401-1"/>
    </source>
</evidence>
<keyword evidence="7 15" id="KW-1133">Transmembrane helix</keyword>
<organism evidence="16">
    <name type="scientific">Opuntia streptacantha</name>
    <name type="common">Prickly pear cactus</name>
    <name type="synonym">Opuntia cardona</name>
    <dbReference type="NCBI Taxonomy" id="393608"/>
    <lineage>
        <taxon>Eukaryota</taxon>
        <taxon>Viridiplantae</taxon>
        <taxon>Streptophyta</taxon>
        <taxon>Embryophyta</taxon>
        <taxon>Tracheophyta</taxon>
        <taxon>Spermatophyta</taxon>
        <taxon>Magnoliopsida</taxon>
        <taxon>eudicotyledons</taxon>
        <taxon>Gunneridae</taxon>
        <taxon>Pentapetalae</taxon>
        <taxon>Caryophyllales</taxon>
        <taxon>Cactineae</taxon>
        <taxon>Cactaceae</taxon>
        <taxon>Opuntioideae</taxon>
        <taxon>Opuntia</taxon>
    </lineage>
</organism>
<proteinExistence type="inferred from homology"/>
<evidence type="ECO:0000313" key="16">
    <source>
        <dbReference type="EMBL" id="MBA4657875.1"/>
    </source>
</evidence>
<comment type="similarity">
    <text evidence="3 14">Belongs to the cytochrome P450 family.</text>
</comment>
<dbReference type="InterPro" id="IPR002401">
    <property type="entry name" value="Cyt_P450_E_grp-I"/>
</dbReference>
<keyword evidence="5 13" id="KW-0479">Metal-binding</keyword>
<dbReference type="PROSITE" id="PS00086">
    <property type="entry name" value="CYTOCHROME_P450"/>
    <property type="match status" value="1"/>
</dbReference>
<evidence type="ECO:0000256" key="1">
    <source>
        <dbReference type="ARBA" id="ARBA00001971"/>
    </source>
</evidence>
<dbReference type="PANTHER" id="PTHR24286">
    <property type="entry name" value="CYTOCHROME P450 26"/>
    <property type="match status" value="1"/>
</dbReference>
<evidence type="ECO:0000256" key="14">
    <source>
        <dbReference type="RuleBase" id="RU000461"/>
    </source>
</evidence>
<keyword evidence="10" id="KW-0325">Glycoprotein</keyword>
<evidence type="ECO:0000256" key="4">
    <source>
        <dbReference type="ARBA" id="ARBA00022692"/>
    </source>
</evidence>
<evidence type="ECO:0000256" key="5">
    <source>
        <dbReference type="ARBA" id="ARBA00022723"/>
    </source>
</evidence>
<dbReference type="InterPro" id="IPR017972">
    <property type="entry name" value="Cyt_P450_CS"/>
</dbReference>
<dbReference type="PRINTS" id="PR00463">
    <property type="entry name" value="EP450I"/>
</dbReference>
<dbReference type="EC" id="1.14.14.126" evidence="11"/>
<evidence type="ECO:0000256" key="12">
    <source>
        <dbReference type="ARBA" id="ARBA00093231"/>
    </source>
</evidence>
<dbReference type="InterPro" id="IPR001128">
    <property type="entry name" value="Cyt_P450"/>
</dbReference>
<keyword evidence="6" id="KW-0735">Signal-anchor</keyword>
<reference evidence="16" key="2">
    <citation type="submission" date="2020-07" db="EMBL/GenBank/DDBJ databases">
        <authorList>
            <person name="Vera ALvarez R."/>
            <person name="Arias-Moreno D.M."/>
            <person name="Jimenez-Jacinto V."/>
            <person name="Jimenez-Bremont J.F."/>
            <person name="Swaminathan K."/>
            <person name="Moose S.P."/>
            <person name="Guerrero-Gonzalez M.L."/>
            <person name="Marino-Ramirez L."/>
            <person name="Landsman D."/>
            <person name="Rodriguez-Kessler M."/>
            <person name="Delgado-Sanchez P."/>
        </authorList>
    </citation>
    <scope>NUCLEOTIDE SEQUENCE</scope>
    <source>
        <tissue evidence="16">Cladode</tissue>
    </source>
</reference>
<feature type="transmembrane region" description="Helical" evidence="15">
    <location>
        <begin position="15"/>
        <end position="35"/>
    </location>
</feature>
<keyword evidence="15" id="KW-0472">Membrane</keyword>
<keyword evidence="9 13" id="KW-0408">Iron</keyword>
<keyword evidence="8 14" id="KW-0560">Oxidoreductase</keyword>